<accession>A0ABM8QDD0</accession>
<organism evidence="2 3">
    <name type="scientific">Nitrospira defluvii</name>
    <dbReference type="NCBI Taxonomy" id="330214"/>
    <lineage>
        <taxon>Bacteria</taxon>
        <taxon>Pseudomonadati</taxon>
        <taxon>Nitrospirota</taxon>
        <taxon>Nitrospiria</taxon>
        <taxon>Nitrospirales</taxon>
        <taxon>Nitrospiraceae</taxon>
        <taxon>Nitrospira</taxon>
    </lineage>
</organism>
<protein>
    <submittedName>
        <fullName evidence="2">Uncharacterized protein</fullName>
    </submittedName>
</protein>
<name>A0ABM8QDD0_9BACT</name>
<feature type="region of interest" description="Disordered" evidence="1">
    <location>
        <begin position="42"/>
        <end position="66"/>
    </location>
</feature>
<sequence>MEYTGRKGEGTSPFKGGSHVEQLTTAANFGRIVNSVYRQGRSEAHGARNNERHVCARPRVGERAVS</sequence>
<dbReference type="EMBL" id="CAJNBJ010000001">
    <property type="protein sequence ID" value="CAE6691094.1"/>
    <property type="molecule type" value="Genomic_DNA"/>
</dbReference>
<comment type="caution">
    <text evidence="2">The sequence shown here is derived from an EMBL/GenBank/DDBJ whole genome shotgun (WGS) entry which is preliminary data.</text>
</comment>
<gene>
    <name evidence="2" type="ORF">NSPZN2_10226</name>
</gene>
<evidence type="ECO:0000256" key="1">
    <source>
        <dbReference type="SAM" id="MobiDB-lite"/>
    </source>
</evidence>
<proteinExistence type="predicted"/>
<keyword evidence="3" id="KW-1185">Reference proteome</keyword>
<reference evidence="2 3" key="1">
    <citation type="submission" date="2021-02" db="EMBL/GenBank/DDBJ databases">
        <authorList>
            <person name="Han P."/>
        </authorList>
    </citation>
    <scope>NUCLEOTIDE SEQUENCE [LARGE SCALE GENOMIC DNA]</scope>
    <source>
        <strain evidence="2">Candidatus Nitrospira sp. ZN2</strain>
    </source>
</reference>
<dbReference type="Proteomes" id="UP000675880">
    <property type="component" value="Unassembled WGS sequence"/>
</dbReference>
<evidence type="ECO:0000313" key="3">
    <source>
        <dbReference type="Proteomes" id="UP000675880"/>
    </source>
</evidence>
<evidence type="ECO:0000313" key="2">
    <source>
        <dbReference type="EMBL" id="CAE6691094.1"/>
    </source>
</evidence>